<evidence type="ECO:0000256" key="1">
    <source>
        <dbReference type="ARBA" id="ARBA00012513"/>
    </source>
</evidence>
<reference evidence="11 12" key="1">
    <citation type="submission" date="2023-04" db="EMBL/GenBank/DDBJ databases">
        <title>Funneling lignin-derived compounds into biodiesel using alkali-halophilic Citricoccus sp. P2.</title>
        <authorList>
            <person name="Luo C.-B."/>
        </authorList>
    </citation>
    <scope>NUCLEOTIDE SEQUENCE [LARGE SCALE GENOMIC DNA]</scope>
    <source>
        <strain evidence="11 12">P2</strain>
    </source>
</reference>
<evidence type="ECO:0000259" key="10">
    <source>
        <dbReference type="PROSITE" id="PS50011"/>
    </source>
</evidence>
<dbReference type="PANTHER" id="PTHR43289:SF6">
    <property type="entry name" value="SERINE_THREONINE-PROTEIN KINASE NEKL-3"/>
    <property type="match status" value="1"/>
</dbReference>
<keyword evidence="2" id="KW-0723">Serine/threonine-protein kinase</keyword>
<dbReference type="GO" id="GO:0004674">
    <property type="term" value="F:protein serine/threonine kinase activity"/>
    <property type="evidence" value="ECO:0007669"/>
    <property type="project" value="UniProtKB-EC"/>
</dbReference>
<name>A0ABY8H6N0_9MICC</name>
<feature type="domain" description="Protein kinase" evidence="10">
    <location>
        <begin position="22"/>
        <end position="288"/>
    </location>
</feature>
<dbReference type="Gene3D" id="3.30.200.20">
    <property type="entry name" value="Phosphorylase Kinase, domain 1"/>
    <property type="match status" value="1"/>
</dbReference>
<proteinExistence type="predicted"/>
<feature type="region of interest" description="Disordered" evidence="8">
    <location>
        <begin position="296"/>
        <end position="388"/>
    </location>
</feature>
<dbReference type="CDD" id="cd14014">
    <property type="entry name" value="STKc_PknB_like"/>
    <property type="match status" value="1"/>
</dbReference>
<dbReference type="EMBL" id="CP121252">
    <property type="protein sequence ID" value="WFP16794.1"/>
    <property type="molecule type" value="Genomic_DNA"/>
</dbReference>
<dbReference type="PROSITE" id="PS50011">
    <property type="entry name" value="PROTEIN_KINASE_DOM"/>
    <property type="match status" value="1"/>
</dbReference>
<evidence type="ECO:0000256" key="5">
    <source>
        <dbReference type="ARBA" id="ARBA00022777"/>
    </source>
</evidence>
<keyword evidence="3 11" id="KW-0808">Transferase</keyword>
<feature type="compositionally biased region" description="Low complexity" evidence="8">
    <location>
        <begin position="373"/>
        <end position="388"/>
    </location>
</feature>
<feature type="transmembrane region" description="Helical" evidence="9">
    <location>
        <begin position="392"/>
        <end position="412"/>
    </location>
</feature>
<dbReference type="Gene3D" id="1.10.510.10">
    <property type="entry name" value="Transferase(Phosphotransferase) domain 1"/>
    <property type="match status" value="1"/>
</dbReference>
<dbReference type="SUPFAM" id="SSF56112">
    <property type="entry name" value="Protein kinase-like (PK-like)"/>
    <property type="match status" value="1"/>
</dbReference>
<evidence type="ECO:0000256" key="4">
    <source>
        <dbReference type="ARBA" id="ARBA00022741"/>
    </source>
</evidence>
<keyword evidence="6 7" id="KW-0067">ATP-binding</keyword>
<evidence type="ECO:0000256" key="8">
    <source>
        <dbReference type="SAM" id="MobiDB-lite"/>
    </source>
</evidence>
<feature type="compositionally biased region" description="Low complexity" evidence="8">
    <location>
        <begin position="9"/>
        <end position="21"/>
    </location>
</feature>
<evidence type="ECO:0000313" key="12">
    <source>
        <dbReference type="Proteomes" id="UP001219037"/>
    </source>
</evidence>
<dbReference type="Pfam" id="PF00069">
    <property type="entry name" value="Pkinase"/>
    <property type="match status" value="1"/>
</dbReference>
<evidence type="ECO:0000256" key="2">
    <source>
        <dbReference type="ARBA" id="ARBA00022527"/>
    </source>
</evidence>
<keyword evidence="12" id="KW-1185">Reference proteome</keyword>
<evidence type="ECO:0000256" key="6">
    <source>
        <dbReference type="ARBA" id="ARBA00022840"/>
    </source>
</evidence>
<keyword evidence="4 7" id="KW-0547">Nucleotide-binding</keyword>
<dbReference type="SMART" id="SM00220">
    <property type="entry name" value="S_TKc"/>
    <property type="match status" value="1"/>
</dbReference>
<feature type="region of interest" description="Disordered" evidence="8">
    <location>
        <begin position="1"/>
        <end position="34"/>
    </location>
</feature>
<keyword evidence="9" id="KW-0472">Membrane</keyword>
<feature type="binding site" evidence="7">
    <location>
        <position position="51"/>
    </location>
    <ligand>
        <name>ATP</name>
        <dbReference type="ChEBI" id="CHEBI:30616"/>
    </ligand>
</feature>
<dbReference type="InterPro" id="IPR000719">
    <property type="entry name" value="Prot_kinase_dom"/>
</dbReference>
<organism evidence="11 12">
    <name type="scientific">Citricoccus muralis</name>
    <dbReference type="NCBI Taxonomy" id="169134"/>
    <lineage>
        <taxon>Bacteria</taxon>
        <taxon>Bacillati</taxon>
        <taxon>Actinomycetota</taxon>
        <taxon>Actinomycetes</taxon>
        <taxon>Micrococcales</taxon>
        <taxon>Micrococcaceae</taxon>
        <taxon>Citricoccus</taxon>
    </lineage>
</organism>
<keyword evidence="5 11" id="KW-0418">Kinase</keyword>
<dbReference type="RefSeq" id="WP_278157885.1">
    <property type="nucleotide sequence ID" value="NZ_CP121252.1"/>
</dbReference>
<dbReference type="InterPro" id="IPR017441">
    <property type="entry name" value="Protein_kinase_ATP_BS"/>
</dbReference>
<evidence type="ECO:0000313" key="11">
    <source>
        <dbReference type="EMBL" id="WFP16794.1"/>
    </source>
</evidence>
<dbReference type="Proteomes" id="UP001219037">
    <property type="component" value="Chromosome"/>
</dbReference>
<sequence length="528" mass="55785">MSRTSRTSPPAGAQPGPQIPGYTWTQPLGRGGSAEVHRYRQHHPERDVAVKTLRPDAGGGAEAMLRREANVLAQVSSHPGVVSLFASGETAQGLPWLALEYCAGPLWHRDQQPLALSEALRTGVILAGALATVHAVGIVHRDVKPANVLRTAFGQPVLSDFGISGMAGMPVRYGDGGFSVPWAAPEVHRAAQDARAEQRLSAAQDVYSAGATLWTWLVGRSPFERPGADNSSEALTERILRDPVPSTGRREVPRSLETLLAQAMSADPLQRPTAADVGRRLQQIQRELDLPVTTLDLHADPADSPTASNAPLAEPDDDRTLTPADLARMAPPTPLDDDDDRTVVPSTPSALDESFGFSQHDSLQHSGLPREQPAPAASTTAGTTGAPPRSRAGWWGIGLVIVAALVLGGALVTTMLRGGGWTQAPEVEEPEPSAQGPMVESVPGVSQLVLEASDGSIVATWTAPEQLPEITGATYGYQVQRSGLETIDQTTSQTTVRFPAAEGSNCIEVWVRGADGRTSPSVSECITP</sequence>
<feature type="region of interest" description="Disordered" evidence="8">
    <location>
        <begin position="225"/>
        <end position="251"/>
    </location>
</feature>
<keyword evidence="9" id="KW-1133">Transmembrane helix</keyword>
<protein>
    <recommendedName>
        <fullName evidence="1">non-specific serine/threonine protein kinase</fullName>
        <ecNumber evidence="1">2.7.11.1</ecNumber>
    </recommendedName>
</protein>
<dbReference type="EC" id="2.7.11.1" evidence="1"/>
<evidence type="ECO:0000256" key="3">
    <source>
        <dbReference type="ARBA" id="ARBA00022679"/>
    </source>
</evidence>
<accession>A0ABY8H6N0</accession>
<dbReference type="PROSITE" id="PS00107">
    <property type="entry name" value="PROTEIN_KINASE_ATP"/>
    <property type="match status" value="1"/>
</dbReference>
<evidence type="ECO:0000256" key="9">
    <source>
        <dbReference type="SAM" id="Phobius"/>
    </source>
</evidence>
<dbReference type="InterPro" id="IPR011009">
    <property type="entry name" value="Kinase-like_dom_sf"/>
</dbReference>
<evidence type="ECO:0000256" key="7">
    <source>
        <dbReference type="PROSITE-ProRule" id="PRU10141"/>
    </source>
</evidence>
<keyword evidence="9" id="KW-0812">Transmembrane</keyword>
<gene>
    <name evidence="11" type="ORF">P8192_01305</name>
</gene>
<dbReference type="PANTHER" id="PTHR43289">
    <property type="entry name" value="MITOGEN-ACTIVATED PROTEIN KINASE KINASE KINASE 20-RELATED"/>
    <property type="match status" value="1"/>
</dbReference>
<feature type="compositionally biased region" description="Polar residues" evidence="8">
    <location>
        <begin position="356"/>
        <end position="365"/>
    </location>
</feature>